<accession>A0A1D9Q8Q3</accession>
<proteinExistence type="predicted"/>
<dbReference type="RefSeq" id="XP_001587595.1">
    <property type="nucleotide sequence ID" value="XM_001587545.1"/>
</dbReference>
<sequence>MLQRNKSFLKALTTFYHWEMHDNGVEESGVKAQTNQLIYKAGIRGAVDFMRSPAKYIINENPGALQKLQRTYTFAAKHAYRLWGERTVLEVSNPSDILGQPYNSKDKALDLHGRANVRFEGDGKSQPITMVISPHIKLFGRERSRIGRDTRFYCSEVFVKPATVWFYTPGPGEPDYGTEAVEPRVVPPRVGTSPETAGGRLLKGLDETTLLDLVKPYLDDLAEQLRPLVEEVTPANSRIQ</sequence>
<dbReference type="AlphaFoldDB" id="A0A1D9Q8Q3"/>
<dbReference type="OrthoDB" id="3516401at2759"/>
<dbReference type="Proteomes" id="UP000177798">
    <property type="component" value="Chromosome 7"/>
</dbReference>
<dbReference type="KEGG" id="ssl:SS1G_11588"/>
<name>A0A1D9Q8Q3_SCLS1</name>
<gene>
    <name evidence="1" type="ORF">sscle_07g061100</name>
</gene>
<reference evidence="2" key="1">
    <citation type="journal article" date="2017" name="Genome Biol. Evol.">
        <title>The complete genome sequence of the phytopathogenic fungus Sclerotinia sclerotiorum reveals insights into the genome architecture of broad host range pathogens.</title>
        <authorList>
            <person name="Derbyshire M."/>
            <person name="Denton-Giles M."/>
            <person name="Hegedus D."/>
            <person name="Seifbarghy S."/>
            <person name="Rollins J."/>
            <person name="van Kan J."/>
            <person name="Seidl M.F."/>
            <person name="Faino L."/>
            <person name="Mbengue M."/>
            <person name="Navaud O."/>
            <person name="Raffaele S."/>
            <person name="Hammond-Kosack K."/>
            <person name="Heard S."/>
            <person name="Oliver R."/>
        </authorList>
    </citation>
    <scope>NUCLEOTIDE SEQUENCE [LARGE SCALE GENOMIC DNA]</scope>
    <source>
        <strain evidence="2">ATCC 18683 / 1980 / Ss-1</strain>
    </source>
</reference>
<dbReference type="EMBL" id="CP017820">
    <property type="protein sequence ID" value="APA11340.1"/>
    <property type="molecule type" value="Genomic_DNA"/>
</dbReference>
<dbReference type="VEuPathDB" id="FungiDB:sscle_07g061100"/>
<evidence type="ECO:0000313" key="2">
    <source>
        <dbReference type="Proteomes" id="UP000177798"/>
    </source>
</evidence>
<organism evidence="1 2">
    <name type="scientific">Sclerotinia sclerotiorum (strain ATCC 18683 / 1980 / Ss-1)</name>
    <name type="common">White mold</name>
    <name type="synonym">Whetzelinia sclerotiorum</name>
    <dbReference type="NCBI Taxonomy" id="665079"/>
    <lineage>
        <taxon>Eukaryota</taxon>
        <taxon>Fungi</taxon>
        <taxon>Dikarya</taxon>
        <taxon>Ascomycota</taxon>
        <taxon>Pezizomycotina</taxon>
        <taxon>Leotiomycetes</taxon>
        <taxon>Helotiales</taxon>
        <taxon>Sclerotiniaceae</taxon>
        <taxon>Sclerotinia</taxon>
    </lineage>
</organism>
<protein>
    <submittedName>
        <fullName evidence="1">Uncharacterized protein</fullName>
    </submittedName>
</protein>
<evidence type="ECO:0000313" key="1">
    <source>
        <dbReference type="EMBL" id="APA11340.1"/>
    </source>
</evidence>